<reference evidence="3" key="2">
    <citation type="submission" date="2022-06" db="UniProtKB">
        <authorList>
            <consortium name="EnsemblMetazoa"/>
        </authorList>
    </citation>
    <scope>IDENTIFICATION</scope>
    <source>
        <strain evidence="3">DF5081</strain>
    </source>
</reference>
<evidence type="ECO:0000313" key="3">
    <source>
        <dbReference type="EnsemblMetazoa" id="CJA02517a.1"/>
    </source>
</evidence>
<dbReference type="PANTHER" id="PTHR47194">
    <property type="entry name" value="SORTING NEXIN-29-RELATED"/>
    <property type="match status" value="1"/>
</dbReference>
<feature type="region of interest" description="Disordered" evidence="1">
    <location>
        <begin position="1"/>
        <end position="27"/>
    </location>
</feature>
<evidence type="ECO:0000256" key="1">
    <source>
        <dbReference type="SAM" id="MobiDB-lite"/>
    </source>
</evidence>
<accession>A0A8R1HJL5</accession>
<evidence type="ECO:0000259" key="2">
    <source>
        <dbReference type="PROSITE" id="PS50826"/>
    </source>
</evidence>
<sequence length="581" mass="64188">MLNKILNKKASPSAMTSPPPRAAQKQKQERIRADLQKELDNVVKAAIASPHSRNLNVPSEITQNLCNSIEALFIHGLRDPFFLKGTRYAKYPEPNFWPFVSKFSHRAIISQIACLGQIRSEIGKSRAWIRIVLNENALGEYLDTLATESHAIQQFYDEDAFLRLLTDAEHSERIRGLLKPLSSLPILAATNSSFLNSWTPTPLILAGLLAGEPLKVGALKARPNPKPAHLTEEMAIPAIDALVPEEDHDIGSPAYLEKKRRRALSRPIRKSSHNEEDTSDNSSVYSHPSMLDTGEMSYQHAVLGGMKRVPSSSGCLRRVTSNHQLPQSPLFSSTPVDTTILDQVKVGKRSGDFVQVVTDPENPYHQPLVISRRIRRPSKQHSNSRSSSESASRDSRQVTDAMSTRDSRANSDLPSTIFGTVPNDVAFSLEEPLHPKPISATIDSGIAETATISETAETDPGLEEAPEPSVSFLDALNELASTVHEEDTLPAPRSLTMTDEFLNEPEKENGVVEEEEDSVFDVSMDTVEDTTATTTTTIPRSNPMTIPGGRRRIVTAAKNAPKRVRYQRKCGSCDRDDKRLN</sequence>
<dbReference type="PROSITE" id="PS50826">
    <property type="entry name" value="RUN"/>
    <property type="match status" value="1"/>
</dbReference>
<dbReference type="Proteomes" id="UP000005237">
    <property type="component" value="Unassembled WGS sequence"/>
</dbReference>
<dbReference type="InterPro" id="IPR047326">
    <property type="entry name" value="RUN_PLEKHM1"/>
</dbReference>
<dbReference type="CDD" id="cd17679">
    <property type="entry name" value="RUN_PLEKHM1"/>
    <property type="match status" value="1"/>
</dbReference>
<reference evidence="4" key="1">
    <citation type="submission" date="2010-08" db="EMBL/GenBank/DDBJ databases">
        <authorList>
            <consortium name="Caenorhabditis japonica Sequencing Consortium"/>
            <person name="Wilson R.K."/>
        </authorList>
    </citation>
    <scope>NUCLEOTIDE SEQUENCE [LARGE SCALE GENOMIC DNA]</scope>
    <source>
        <strain evidence="4">DF5081</strain>
    </source>
</reference>
<keyword evidence="4" id="KW-1185">Reference proteome</keyword>
<dbReference type="Gene3D" id="1.20.58.900">
    <property type="match status" value="1"/>
</dbReference>
<dbReference type="SUPFAM" id="SSF140741">
    <property type="entry name" value="RUN domain-like"/>
    <property type="match status" value="1"/>
</dbReference>
<evidence type="ECO:0000313" key="4">
    <source>
        <dbReference type="Proteomes" id="UP000005237"/>
    </source>
</evidence>
<organism evidence="3 4">
    <name type="scientific">Caenorhabditis japonica</name>
    <dbReference type="NCBI Taxonomy" id="281687"/>
    <lineage>
        <taxon>Eukaryota</taxon>
        <taxon>Metazoa</taxon>
        <taxon>Ecdysozoa</taxon>
        <taxon>Nematoda</taxon>
        <taxon>Chromadorea</taxon>
        <taxon>Rhabditida</taxon>
        <taxon>Rhabditina</taxon>
        <taxon>Rhabditomorpha</taxon>
        <taxon>Rhabditoidea</taxon>
        <taxon>Rhabditidae</taxon>
        <taxon>Peloderinae</taxon>
        <taxon>Caenorhabditis</taxon>
    </lineage>
</organism>
<proteinExistence type="predicted"/>
<dbReference type="SMART" id="SM00593">
    <property type="entry name" value="RUN"/>
    <property type="match status" value="1"/>
</dbReference>
<dbReference type="InterPro" id="IPR037213">
    <property type="entry name" value="Run_dom_sf"/>
</dbReference>
<dbReference type="EnsemblMetazoa" id="CJA02517a.1">
    <property type="protein sequence ID" value="CJA02517a.1"/>
    <property type="gene ID" value="WBGene00121721"/>
</dbReference>
<protein>
    <submittedName>
        <fullName evidence="3">RUN domain-containing protein</fullName>
    </submittedName>
</protein>
<feature type="domain" description="RUN" evidence="2">
    <location>
        <begin position="56"/>
        <end position="193"/>
    </location>
</feature>
<feature type="compositionally biased region" description="Low complexity" evidence="1">
    <location>
        <begin position="380"/>
        <end position="390"/>
    </location>
</feature>
<feature type="region of interest" description="Disordered" evidence="1">
    <location>
        <begin position="357"/>
        <end position="417"/>
    </location>
</feature>
<feature type="compositionally biased region" description="Basic and acidic residues" evidence="1">
    <location>
        <begin position="391"/>
        <end position="409"/>
    </location>
</feature>
<name>A0A8R1HJL5_CAEJA</name>
<dbReference type="Pfam" id="PF02759">
    <property type="entry name" value="RUN"/>
    <property type="match status" value="1"/>
</dbReference>
<dbReference type="InterPro" id="IPR004012">
    <property type="entry name" value="Run_dom"/>
</dbReference>
<dbReference type="PANTHER" id="PTHR47194:SF3">
    <property type="entry name" value="SORTING NEXIN 29"/>
    <property type="match status" value="1"/>
</dbReference>
<feature type="region of interest" description="Disordered" evidence="1">
    <location>
        <begin position="252"/>
        <end position="285"/>
    </location>
</feature>
<feature type="compositionally biased region" description="Basic residues" evidence="1">
    <location>
        <begin position="258"/>
        <end position="271"/>
    </location>
</feature>
<dbReference type="AlphaFoldDB" id="A0A8R1HJL5"/>